<reference evidence="7 10" key="2">
    <citation type="submission" date="2017-10" db="EMBL/GenBank/DDBJ databases">
        <title>Draft genomes of the Enterococcus faecium isolated from human feces before and after Helicobacter pylori eradication therapy.</title>
        <authorList>
            <person name="Prianichniikov N.A."/>
            <person name="Glushchenko O.E."/>
            <person name="Malakhova M.V."/>
        </authorList>
    </citation>
    <scope>NUCLEOTIDE SEQUENCE [LARGE SCALE GENOMIC DNA]</scope>
    <source>
        <strain evidence="7 10">Hp_5-7</strain>
    </source>
</reference>
<dbReference type="GO" id="GO:0051191">
    <property type="term" value="P:prosthetic group biosynthetic process"/>
    <property type="evidence" value="ECO:0007669"/>
    <property type="project" value="InterPro"/>
</dbReference>
<evidence type="ECO:0000256" key="4">
    <source>
        <dbReference type="ARBA" id="ARBA00048574"/>
    </source>
</evidence>
<dbReference type="EMBL" id="MVGJ01000217">
    <property type="protein sequence ID" value="OOL79653.1"/>
    <property type="molecule type" value="Genomic_DNA"/>
</dbReference>
<dbReference type="Proteomes" id="UP000224303">
    <property type="component" value="Unassembled WGS sequence"/>
</dbReference>
<dbReference type="Proteomes" id="UP000191171">
    <property type="component" value="Unassembled WGS sequence"/>
</dbReference>
<evidence type="ECO:0000256" key="1">
    <source>
        <dbReference type="ARBA" id="ARBA00012524"/>
    </source>
</evidence>
<proteinExistence type="predicted"/>
<comment type="caution">
    <text evidence="5">The sequence shown here is derived from an EMBL/GenBank/DDBJ whole genome shotgun (WGS) entry which is preliminary data.</text>
</comment>
<evidence type="ECO:0000256" key="3">
    <source>
        <dbReference type="ARBA" id="ARBA00022695"/>
    </source>
</evidence>
<evidence type="ECO:0000313" key="11">
    <source>
        <dbReference type="Proteomes" id="UP000249070"/>
    </source>
</evidence>
<gene>
    <name evidence="5" type="primary">citX</name>
    <name evidence="6" type="ORF">B1P95_15455</name>
    <name evidence="7" type="ORF">CQR37_12855</name>
    <name evidence="8" type="ORF">DKP91_17900</name>
    <name evidence="5" type="ORF">KYX88_07615</name>
</gene>
<organism evidence="5 12">
    <name type="scientific">Enterococcus faecium</name>
    <name type="common">Streptococcus faecium</name>
    <dbReference type="NCBI Taxonomy" id="1352"/>
    <lineage>
        <taxon>Bacteria</taxon>
        <taxon>Bacillati</taxon>
        <taxon>Bacillota</taxon>
        <taxon>Bacilli</taxon>
        <taxon>Lactobacillales</taxon>
        <taxon>Enterococcaceae</taxon>
        <taxon>Enterococcus</taxon>
    </lineage>
</organism>
<evidence type="ECO:0000313" key="7">
    <source>
        <dbReference type="EMBL" id="PHL20654.1"/>
    </source>
</evidence>
<evidence type="ECO:0000313" key="10">
    <source>
        <dbReference type="Proteomes" id="UP000224303"/>
    </source>
</evidence>
<keyword evidence="2 5" id="KW-0808">Transferase</keyword>
<reference evidence="5" key="4">
    <citation type="journal article" date="2022" name="J. Anim. Sci.">
        <title>Whole genome sequence analyses-based assessment of virulence potential and antimicrobial susceptibilities and resistance of Enterococcus faecium strains isolated from commercial swine and cattle probiotic products.</title>
        <authorList>
            <person name="Shridhar P.B."/>
            <person name="Amachawadi R.G."/>
            <person name="Tokach M."/>
            <person name="Patel I."/>
            <person name="Gangiredla J."/>
            <person name="Mammel M."/>
            <person name="Nagaraja T.G."/>
        </authorList>
    </citation>
    <scope>NUCLEOTIDE SEQUENCE</scope>
    <source>
        <strain evidence="5">EF215</strain>
    </source>
</reference>
<keyword evidence="5" id="KW-0456">Lyase</keyword>
<dbReference type="Pfam" id="PF03802">
    <property type="entry name" value="CitX"/>
    <property type="match status" value="1"/>
</dbReference>
<dbReference type="EMBL" id="QHGU01000386">
    <property type="protein sequence ID" value="PZM50821.1"/>
    <property type="molecule type" value="Genomic_DNA"/>
</dbReference>
<protein>
    <recommendedName>
        <fullName evidence="1">citrate lyase holo-[acyl-carrier protein] synthase</fullName>
        <ecNumber evidence="1">2.7.7.61</ecNumber>
    </recommendedName>
</protein>
<evidence type="ECO:0000313" key="8">
    <source>
        <dbReference type="EMBL" id="PZM50821.1"/>
    </source>
</evidence>
<dbReference type="InterPro" id="IPR005551">
    <property type="entry name" value="CitX"/>
</dbReference>
<dbReference type="GO" id="GO:0050519">
    <property type="term" value="F:holo-citrate lyase synthase activity"/>
    <property type="evidence" value="ECO:0007669"/>
    <property type="project" value="UniProtKB-EC"/>
</dbReference>
<name>A0A0V7Y5R0_ENTFC</name>
<reference evidence="6 9" key="1">
    <citation type="submission" date="2017-02" db="EMBL/GenBank/DDBJ databases">
        <title>Clonality and virulence of isolates of VRE in Hematopoietic Stem Cell Transplanted (HSCT) patients.</title>
        <authorList>
            <person name="Marchi A.P."/>
            <person name="Martins R.C."/>
            <person name="Marie S.K."/>
            <person name="Levin A.S."/>
            <person name="Costa S.F."/>
        </authorList>
    </citation>
    <scope>NUCLEOTIDE SEQUENCE [LARGE SCALE GENOMIC DNA]</scope>
    <source>
        <strain evidence="6 9">LIM1759</strain>
    </source>
</reference>
<evidence type="ECO:0000256" key="2">
    <source>
        <dbReference type="ARBA" id="ARBA00022679"/>
    </source>
</evidence>
<dbReference type="Proteomes" id="UP000249070">
    <property type="component" value="Unassembled WGS sequence"/>
</dbReference>
<dbReference type="Proteomes" id="UP001139644">
    <property type="component" value="Unassembled WGS sequence"/>
</dbReference>
<evidence type="ECO:0000313" key="5">
    <source>
        <dbReference type="EMBL" id="MBX4222685.1"/>
    </source>
</evidence>
<dbReference type="RefSeq" id="WP_002305953.1">
    <property type="nucleotide sequence ID" value="NZ_AP026656.1"/>
</dbReference>
<dbReference type="AlphaFoldDB" id="A0A0V7Y5R0"/>
<dbReference type="GO" id="GO:0016829">
    <property type="term" value="F:lyase activity"/>
    <property type="evidence" value="ECO:0007669"/>
    <property type="project" value="UniProtKB-KW"/>
</dbReference>
<sequence>MMFDTGEIQEIEDILIHKEQRANLQSNLLSKYSNSSLMVFTLNIPGPIKNNPMIEQVFRQGQQSIQQMFLKKKVEMTYTKEINLPSGLDWYVIVTEAPLNLKKWLVTLEEQDALGRLFDLDVLFKKGEQITIVSRQALNHGERPCFICGKSAKVCARNRTHTVKEMQKKIEQIVADSLKGALKHA</sequence>
<accession>A0A0V7Y5R0</accession>
<evidence type="ECO:0000313" key="6">
    <source>
        <dbReference type="EMBL" id="OOL79653.1"/>
    </source>
</evidence>
<dbReference type="EMBL" id="JAIFOC010000056">
    <property type="protein sequence ID" value="MBX4222685.1"/>
    <property type="molecule type" value="Genomic_DNA"/>
</dbReference>
<reference evidence="8 11" key="3">
    <citation type="submission" date="2018-05" db="EMBL/GenBank/DDBJ databases">
        <title>Vancomycin-resistant Enterococcus faecium strain from Chelyabinsk, Russia.</title>
        <authorList>
            <person name="Gostev V."/>
            <person name="Goncharov A."/>
            <person name="Kolodzhieva V."/>
            <person name="Suvorov A."/>
            <person name="Sidorenko S."/>
            <person name="Zueva L."/>
        </authorList>
    </citation>
    <scope>NUCLEOTIDE SEQUENCE [LARGE SCALE GENOMIC DNA]</scope>
    <source>
        <strain evidence="8 11">20</strain>
    </source>
</reference>
<comment type="catalytic activity">
    <reaction evidence="4">
        <text>apo-[citrate lyase ACP] + 2'-(5''-triphospho-alpha-D-ribosyl)-3'-dephospho-CoA = holo-[citrate lyase ACP] + diphosphate</text>
        <dbReference type="Rhea" id="RHEA:16333"/>
        <dbReference type="Rhea" id="RHEA-COMP:10157"/>
        <dbReference type="Rhea" id="RHEA-COMP:10158"/>
        <dbReference type="ChEBI" id="CHEBI:29999"/>
        <dbReference type="ChEBI" id="CHEBI:33019"/>
        <dbReference type="ChEBI" id="CHEBI:61378"/>
        <dbReference type="ChEBI" id="CHEBI:82683"/>
        <dbReference type="EC" id="2.7.7.61"/>
    </reaction>
</comment>
<evidence type="ECO:0000313" key="12">
    <source>
        <dbReference type="Proteomes" id="UP001139644"/>
    </source>
</evidence>
<evidence type="ECO:0000313" key="9">
    <source>
        <dbReference type="Proteomes" id="UP000191171"/>
    </source>
</evidence>
<keyword evidence="3 5" id="KW-0548">Nucleotidyltransferase</keyword>
<dbReference type="EC" id="2.7.7.61" evidence="1"/>
<dbReference type="EMBL" id="PCGC01000045">
    <property type="protein sequence ID" value="PHL20654.1"/>
    <property type="molecule type" value="Genomic_DNA"/>
</dbReference>
<dbReference type="NCBIfam" id="NF002383">
    <property type="entry name" value="PRK01392.1"/>
    <property type="match status" value="1"/>
</dbReference>
<dbReference type="NCBIfam" id="TIGR03124">
    <property type="entry name" value="citrate_citX"/>
    <property type="match status" value="1"/>
</dbReference>